<feature type="compositionally biased region" description="Basic and acidic residues" evidence="1">
    <location>
        <begin position="80"/>
        <end position="94"/>
    </location>
</feature>
<sequence>MSLGVIAGLASETASGLAASSGEGDGLPAWMYALIPLGIMVLIAIAARRSAARKRTRRPAKRRPYRDSGPGDSGHTYYGDYERHHESASSDSHSDSGGGWGGGDSGGGGDGGGGGGGD</sequence>
<dbReference type="Pfam" id="PF25184">
    <property type="entry name" value="YxzE"/>
    <property type="match status" value="1"/>
</dbReference>
<dbReference type="KEGG" id="ahm:TL08_01885"/>
<gene>
    <name evidence="3" type="ORF">TL08_01885</name>
</gene>
<accession>A0AAC9MWN4</accession>
<keyword evidence="4" id="KW-1185">Reference proteome</keyword>
<reference evidence="4" key="1">
    <citation type="submission" date="2016-03" db="EMBL/GenBank/DDBJ databases">
        <title>Complete genome sequence of the type strain Actinoalloteichus hymeniacidonis DSM 45092.</title>
        <authorList>
            <person name="Schaffert L."/>
            <person name="Albersmeier A."/>
            <person name="Winkler A."/>
            <person name="Kalinowski J."/>
            <person name="Zotchev S."/>
            <person name="Ruckert C."/>
        </authorList>
    </citation>
    <scope>NUCLEOTIDE SEQUENCE [LARGE SCALE GENOMIC DNA]</scope>
    <source>
        <strain evidence="4">HPA177(T) (DSM 45092(T))</strain>
    </source>
</reference>
<dbReference type="EMBL" id="CP014859">
    <property type="protein sequence ID" value="AOS61216.1"/>
    <property type="molecule type" value="Genomic_DNA"/>
</dbReference>
<keyword evidence="2" id="KW-0472">Membrane</keyword>
<evidence type="ECO:0000256" key="1">
    <source>
        <dbReference type="SAM" id="MobiDB-lite"/>
    </source>
</evidence>
<proteinExistence type="predicted"/>
<feature type="region of interest" description="Disordered" evidence="1">
    <location>
        <begin position="52"/>
        <end position="118"/>
    </location>
</feature>
<protein>
    <submittedName>
        <fullName evidence="3">Uncharacterized protein</fullName>
    </submittedName>
</protein>
<organism evidence="3 4">
    <name type="scientific">Actinoalloteichus hymeniacidonis</name>
    <dbReference type="NCBI Taxonomy" id="340345"/>
    <lineage>
        <taxon>Bacteria</taxon>
        <taxon>Bacillati</taxon>
        <taxon>Actinomycetota</taxon>
        <taxon>Actinomycetes</taxon>
        <taxon>Pseudonocardiales</taxon>
        <taxon>Pseudonocardiaceae</taxon>
        <taxon>Actinoalloteichus</taxon>
    </lineage>
</organism>
<evidence type="ECO:0000313" key="4">
    <source>
        <dbReference type="Proteomes" id="UP000095210"/>
    </source>
</evidence>
<dbReference type="InterPro" id="IPR057360">
    <property type="entry name" value="YxzE"/>
</dbReference>
<dbReference type="Proteomes" id="UP000095210">
    <property type="component" value="Chromosome"/>
</dbReference>
<evidence type="ECO:0000313" key="3">
    <source>
        <dbReference type="EMBL" id="AOS61216.1"/>
    </source>
</evidence>
<keyword evidence="2" id="KW-0812">Transmembrane</keyword>
<keyword evidence="2" id="KW-1133">Transmembrane helix</keyword>
<dbReference type="AlphaFoldDB" id="A0AAC9MWN4"/>
<feature type="compositionally biased region" description="Gly residues" evidence="1">
    <location>
        <begin position="96"/>
        <end position="118"/>
    </location>
</feature>
<name>A0AAC9MWN4_9PSEU</name>
<feature type="compositionally biased region" description="Basic residues" evidence="1">
    <location>
        <begin position="52"/>
        <end position="64"/>
    </location>
</feature>
<feature type="transmembrane region" description="Helical" evidence="2">
    <location>
        <begin position="29"/>
        <end position="47"/>
    </location>
</feature>
<evidence type="ECO:0000256" key="2">
    <source>
        <dbReference type="SAM" id="Phobius"/>
    </source>
</evidence>